<proteinExistence type="predicted"/>
<dbReference type="AlphaFoldDB" id="A0A392SRN4"/>
<comment type="caution">
    <text evidence="1">The sequence shown here is derived from an EMBL/GenBank/DDBJ whole genome shotgun (WGS) entry which is preliminary data.</text>
</comment>
<evidence type="ECO:0000313" key="2">
    <source>
        <dbReference type="Proteomes" id="UP000265520"/>
    </source>
</evidence>
<name>A0A392SRN4_9FABA</name>
<accession>A0A392SRN4</accession>
<dbReference type="EMBL" id="LXQA010433121">
    <property type="protein sequence ID" value="MCI51518.1"/>
    <property type="molecule type" value="Genomic_DNA"/>
</dbReference>
<evidence type="ECO:0000313" key="1">
    <source>
        <dbReference type="EMBL" id="MCI51518.1"/>
    </source>
</evidence>
<sequence>MVDLFRIGVDCLEADYELRLICLDLFRIDVDCLEADCELRLICL</sequence>
<keyword evidence="2" id="KW-1185">Reference proteome</keyword>
<feature type="non-terminal residue" evidence="1">
    <location>
        <position position="44"/>
    </location>
</feature>
<organism evidence="1 2">
    <name type="scientific">Trifolium medium</name>
    <dbReference type="NCBI Taxonomy" id="97028"/>
    <lineage>
        <taxon>Eukaryota</taxon>
        <taxon>Viridiplantae</taxon>
        <taxon>Streptophyta</taxon>
        <taxon>Embryophyta</taxon>
        <taxon>Tracheophyta</taxon>
        <taxon>Spermatophyta</taxon>
        <taxon>Magnoliopsida</taxon>
        <taxon>eudicotyledons</taxon>
        <taxon>Gunneridae</taxon>
        <taxon>Pentapetalae</taxon>
        <taxon>rosids</taxon>
        <taxon>fabids</taxon>
        <taxon>Fabales</taxon>
        <taxon>Fabaceae</taxon>
        <taxon>Papilionoideae</taxon>
        <taxon>50 kb inversion clade</taxon>
        <taxon>NPAAA clade</taxon>
        <taxon>Hologalegina</taxon>
        <taxon>IRL clade</taxon>
        <taxon>Trifolieae</taxon>
        <taxon>Trifolium</taxon>
    </lineage>
</organism>
<reference evidence="1 2" key="1">
    <citation type="journal article" date="2018" name="Front. Plant Sci.">
        <title>Red Clover (Trifolium pratense) and Zigzag Clover (T. medium) - A Picture of Genomic Similarities and Differences.</title>
        <authorList>
            <person name="Dluhosova J."/>
            <person name="Istvanek J."/>
            <person name="Nedelnik J."/>
            <person name="Repkova J."/>
        </authorList>
    </citation>
    <scope>NUCLEOTIDE SEQUENCE [LARGE SCALE GENOMIC DNA]</scope>
    <source>
        <strain evidence="2">cv. 10/8</strain>
        <tissue evidence="1">Leaf</tissue>
    </source>
</reference>
<dbReference type="Proteomes" id="UP000265520">
    <property type="component" value="Unassembled WGS sequence"/>
</dbReference>
<protein>
    <submittedName>
        <fullName evidence="1">Uncharacterized protein</fullName>
    </submittedName>
</protein>